<dbReference type="Proteomes" id="UP000077349">
    <property type="component" value="Unassembled WGS sequence"/>
</dbReference>
<dbReference type="InterPro" id="IPR005828">
    <property type="entry name" value="MFS_sugar_transport-like"/>
</dbReference>
<dbReference type="InterPro" id="IPR050814">
    <property type="entry name" value="Myo-inositol_Transporter"/>
</dbReference>
<dbReference type="PROSITE" id="PS00217">
    <property type="entry name" value="SUGAR_TRANSPORT_2"/>
    <property type="match status" value="1"/>
</dbReference>
<dbReference type="FunFam" id="1.20.1250.20:FF:000218">
    <property type="entry name" value="facilitated trehalose transporter Tret1"/>
    <property type="match status" value="1"/>
</dbReference>
<dbReference type="PROSITE" id="PS50850">
    <property type="entry name" value="MFS"/>
    <property type="match status" value="1"/>
</dbReference>
<dbReference type="eggNOG" id="COG2814">
    <property type="taxonomic scope" value="Bacteria"/>
</dbReference>
<dbReference type="EMBL" id="LVHD01000011">
    <property type="protein sequence ID" value="OAG77595.1"/>
    <property type="molecule type" value="Genomic_DNA"/>
</dbReference>
<comment type="similarity">
    <text evidence="2 9">Belongs to the major facilitator superfamily. Sugar transporter (TC 2.A.1.1) family.</text>
</comment>
<accession>A0A087PS18</accession>
<organism evidence="11 12">
    <name type="scientific">Acetobacter malorum</name>
    <dbReference type="NCBI Taxonomy" id="178901"/>
    <lineage>
        <taxon>Bacteria</taxon>
        <taxon>Pseudomonadati</taxon>
        <taxon>Pseudomonadota</taxon>
        <taxon>Alphaproteobacteria</taxon>
        <taxon>Acetobacterales</taxon>
        <taxon>Acetobacteraceae</taxon>
        <taxon>Acetobacter</taxon>
    </lineage>
</organism>
<sequence>MKTAAPEPASQVDPESLRQGRQNAFLFAGAAGLAGLMFGLDTGVIAGALKFMGAELQASDRAQEWIVSSLMLGAAAGSLLAIPVSKHRGRRGAMFYAGLLFLIGTGLCALAPSIPVMIAGRIFLGVGVGFASFSAPLYIAEITEKSRRGKMISIYQLVITGGMLLALLSDSLLAYGGHWRWMLGILAVPTVLFILATTQVPYSPRWLAMQGRKHEAHSVLQKIRGSKQQATEELNRIEQNLKKTSGSGLALLKSSPGFRKTFTLGILLQMFQQLAGINILLYYAPHILEHLHFSAQAAVWCTTLLGLANMVATGFAILLIDRWGRRPLLLTSTIIATISLTLFGFLLYSHVGGTFGSVAVVTLLVIFTLGFATGEGPIPWTMCTEIQPLQGRGLAIACSTFANWITNWLISNVFLSVMSVIGDFGVFWTLAGFNAVFFLIGYFLVPETKGCSLEEIEQRVKANVPLREIGQPLASSSSSTQQRVPLGMQKG</sequence>
<evidence type="ECO:0000256" key="9">
    <source>
        <dbReference type="RuleBase" id="RU003346"/>
    </source>
</evidence>
<dbReference type="GO" id="GO:0022857">
    <property type="term" value="F:transmembrane transporter activity"/>
    <property type="evidence" value="ECO:0007669"/>
    <property type="project" value="InterPro"/>
</dbReference>
<protein>
    <submittedName>
        <fullName evidence="11">Galactose-proton symporter</fullName>
    </submittedName>
</protein>
<comment type="caution">
    <text evidence="11">The sequence shown here is derived from an EMBL/GenBank/DDBJ whole genome shotgun (WGS) entry which is preliminary data.</text>
</comment>
<gene>
    <name evidence="11" type="ORF">Amal_00964</name>
</gene>
<dbReference type="InterPro" id="IPR003663">
    <property type="entry name" value="Sugar/inositol_transpt"/>
</dbReference>
<dbReference type="InterPro" id="IPR020846">
    <property type="entry name" value="MFS_dom"/>
</dbReference>
<dbReference type="Pfam" id="PF00083">
    <property type="entry name" value="Sugar_tr"/>
    <property type="match status" value="1"/>
</dbReference>
<keyword evidence="8" id="KW-0472">Membrane</keyword>
<evidence type="ECO:0000256" key="8">
    <source>
        <dbReference type="ARBA" id="ARBA00023136"/>
    </source>
</evidence>
<evidence type="ECO:0000256" key="6">
    <source>
        <dbReference type="ARBA" id="ARBA00022692"/>
    </source>
</evidence>
<feature type="domain" description="Major facilitator superfamily (MFS) profile" evidence="10">
    <location>
        <begin position="27"/>
        <end position="449"/>
    </location>
</feature>
<dbReference type="Gene3D" id="1.20.1250.20">
    <property type="entry name" value="MFS general substrate transporter like domains"/>
    <property type="match status" value="1"/>
</dbReference>
<dbReference type="PANTHER" id="PTHR48020">
    <property type="entry name" value="PROTON MYO-INOSITOL COTRANSPORTER"/>
    <property type="match status" value="1"/>
</dbReference>
<name>A0A087PS18_9PROT</name>
<proteinExistence type="inferred from homology"/>
<dbReference type="PATRIC" id="fig|178901.10.peg.997"/>
<dbReference type="GO" id="GO:0005886">
    <property type="term" value="C:plasma membrane"/>
    <property type="evidence" value="ECO:0007669"/>
    <property type="project" value="UniProtKB-SubCell"/>
</dbReference>
<keyword evidence="3 9" id="KW-0813">Transport</keyword>
<dbReference type="NCBIfam" id="TIGR00879">
    <property type="entry name" value="SP"/>
    <property type="match status" value="1"/>
</dbReference>
<dbReference type="InterPro" id="IPR036259">
    <property type="entry name" value="MFS_trans_sf"/>
</dbReference>
<evidence type="ECO:0000256" key="5">
    <source>
        <dbReference type="ARBA" id="ARBA00022597"/>
    </source>
</evidence>
<keyword evidence="6" id="KW-0812">Transmembrane</keyword>
<evidence type="ECO:0000313" key="12">
    <source>
        <dbReference type="Proteomes" id="UP000077349"/>
    </source>
</evidence>
<dbReference type="InterPro" id="IPR005829">
    <property type="entry name" value="Sugar_transporter_CS"/>
</dbReference>
<evidence type="ECO:0000256" key="7">
    <source>
        <dbReference type="ARBA" id="ARBA00022989"/>
    </source>
</evidence>
<evidence type="ECO:0000259" key="10">
    <source>
        <dbReference type="PROSITE" id="PS50850"/>
    </source>
</evidence>
<dbReference type="STRING" id="178901.AmDm5_1027"/>
<evidence type="ECO:0000256" key="4">
    <source>
        <dbReference type="ARBA" id="ARBA00022475"/>
    </source>
</evidence>
<keyword evidence="4" id="KW-1003">Cell membrane</keyword>
<evidence type="ECO:0000256" key="2">
    <source>
        <dbReference type="ARBA" id="ARBA00010992"/>
    </source>
</evidence>
<keyword evidence="5" id="KW-0762">Sugar transport</keyword>
<dbReference type="CDD" id="cd17315">
    <property type="entry name" value="MFS_GLUT_like"/>
    <property type="match status" value="1"/>
</dbReference>
<keyword evidence="7" id="KW-1133">Transmembrane helix</keyword>
<reference evidence="11 12" key="1">
    <citation type="submission" date="2016-03" db="EMBL/GenBank/DDBJ databases">
        <title>Draft genome sequence of Acetobacter malorum CECT 7742, a strain isolated from strawberry vinegar.</title>
        <authorList>
            <person name="Sainz F."/>
            <person name="Mas A."/>
            <person name="Torija M.J."/>
        </authorList>
    </citation>
    <scope>NUCLEOTIDE SEQUENCE [LARGE SCALE GENOMIC DNA]</scope>
    <source>
        <strain evidence="11 12">CECT 7742</strain>
    </source>
</reference>
<dbReference type="SUPFAM" id="SSF103473">
    <property type="entry name" value="MFS general substrate transporter"/>
    <property type="match status" value="1"/>
</dbReference>
<evidence type="ECO:0000256" key="1">
    <source>
        <dbReference type="ARBA" id="ARBA00004651"/>
    </source>
</evidence>
<dbReference type="PRINTS" id="PR00171">
    <property type="entry name" value="SUGRTRNSPORT"/>
</dbReference>
<dbReference type="PANTHER" id="PTHR48020:SF12">
    <property type="entry name" value="PROTON MYO-INOSITOL COTRANSPORTER"/>
    <property type="match status" value="1"/>
</dbReference>
<dbReference type="PROSITE" id="PS00216">
    <property type="entry name" value="SUGAR_TRANSPORT_1"/>
    <property type="match status" value="1"/>
</dbReference>
<evidence type="ECO:0000256" key="3">
    <source>
        <dbReference type="ARBA" id="ARBA00022448"/>
    </source>
</evidence>
<dbReference type="AlphaFoldDB" id="A0A087PS18"/>
<comment type="subcellular location">
    <subcellularLocation>
        <location evidence="1">Cell membrane</location>
        <topology evidence="1">Multi-pass membrane protein</topology>
    </subcellularLocation>
</comment>
<evidence type="ECO:0000313" key="11">
    <source>
        <dbReference type="EMBL" id="OAG77595.1"/>
    </source>
</evidence>